<keyword evidence="3" id="KW-0805">Transcription regulation</keyword>
<keyword evidence="5" id="KW-0804">Transcription</keyword>
<organism evidence="9 10">
    <name type="scientific">Kitasatospora viridis</name>
    <dbReference type="NCBI Taxonomy" id="281105"/>
    <lineage>
        <taxon>Bacteria</taxon>
        <taxon>Bacillati</taxon>
        <taxon>Actinomycetota</taxon>
        <taxon>Actinomycetes</taxon>
        <taxon>Kitasatosporales</taxon>
        <taxon>Streptomycetaceae</taxon>
        <taxon>Kitasatospora</taxon>
    </lineage>
</organism>
<keyword evidence="10" id="KW-1185">Reference proteome</keyword>
<accession>A0A561UJT5</accession>
<dbReference type="GO" id="GO:0043531">
    <property type="term" value="F:ADP binding"/>
    <property type="evidence" value="ECO:0007669"/>
    <property type="project" value="InterPro"/>
</dbReference>
<dbReference type="CDD" id="cd15831">
    <property type="entry name" value="BTAD"/>
    <property type="match status" value="1"/>
</dbReference>
<evidence type="ECO:0000313" key="9">
    <source>
        <dbReference type="EMBL" id="TWF99630.1"/>
    </source>
</evidence>
<gene>
    <name evidence="9" type="ORF">FHX73_113477</name>
</gene>
<dbReference type="Proteomes" id="UP000317940">
    <property type="component" value="Unassembled WGS sequence"/>
</dbReference>
<dbReference type="SMART" id="SM00382">
    <property type="entry name" value="AAA"/>
    <property type="match status" value="1"/>
</dbReference>
<dbReference type="PANTHER" id="PTHR35807:SF1">
    <property type="entry name" value="TRANSCRIPTIONAL REGULATOR REDD"/>
    <property type="match status" value="1"/>
</dbReference>
<sequence length="904" mass="96649">MRYRILGPIQLGSHTPSAAKIRTVLAALLVRANEVAATGSLIDELWGEAPPRTATTTLQVYISQLRKACAAEDGEPELTGRQTRIATRSPGYLMRVEPDEFDLARFEALHADGRAAAERLDHREAARLLREALALWTGPALSGVPRGALLDAAVVRLEEQRLEALEQRIRAELALGRHRDLCGELMALVHEHPLHESLHAELMLALHRSGRQADALRTYDRIRRALGEELGVDPGAELRQLHERVLRFDPRLELPAAARPPEPAAAPAPLAGGGTPSPAPFVRARRLPPPVADFTGRQEQLGQAGQLLRAGLADPAGRVLAVVGAAGVGKTAFVVRLARELAGEFPDGCLFLGLRGPGGGALDPAQALLRLVRQLRPDAAESAAAEGGQPDGPADGPAVFEELADALHRALAGRRLLVVLDDAASEAQLRPVLPALTDCAVVLTARRTLGSLDGVRHLVLDVLTPRESLELLGATGGVRIAEDPAAAARIARLCGHLPLALRVAGASLAARPHWSAAALAARLEDERARLGVLACGDLDVRASLLVGYREAGAAERQAFPLLGLAAPEFPLWRAAALLGSPPAVAERVVERLVQAHLLQARATPGSPVRYRIHELHRAMALELLDRAGPESVRAATTRLCDAYLALSRHADARIAPGRALGPEPRPHRPDLLPDPAAEVRDAPLRWFQEEAPGLVALVRQAHTAGLWEQTWQLADSLVGYFQASAAWPDWETTGELALDAARRAGHPGAEAAALCSLGDLAWQRRQVTRALNRFELAGARARHAADARVEARSLIGLADGVLDRGDTAAARRAFGRALALCRDAEDARGTTDALRGIALAELLAGRSEEALRTLAECRRAAERLGDRRWTEFARRAAERIRAAAGEGATTADAHEVRPGVWLIG</sequence>
<dbReference type="SUPFAM" id="SSF52540">
    <property type="entry name" value="P-loop containing nucleoside triphosphate hydrolases"/>
    <property type="match status" value="1"/>
</dbReference>
<dbReference type="OrthoDB" id="134712at2"/>
<evidence type="ECO:0000256" key="1">
    <source>
        <dbReference type="ARBA" id="ARBA00005820"/>
    </source>
</evidence>
<dbReference type="Pfam" id="PF03704">
    <property type="entry name" value="BTAD"/>
    <property type="match status" value="1"/>
</dbReference>
<dbReference type="InterPro" id="IPR001867">
    <property type="entry name" value="OmpR/PhoB-type_DNA-bd"/>
</dbReference>
<dbReference type="SMART" id="SM01043">
    <property type="entry name" value="BTAD"/>
    <property type="match status" value="1"/>
</dbReference>
<dbReference type="InterPro" id="IPR003593">
    <property type="entry name" value="AAA+_ATPase"/>
</dbReference>
<dbReference type="InterPro" id="IPR036388">
    <property type="entry name" value="WH-like_DNA-bd_sf"/>
</dbReference>
<dbReference type="Gene3D" id="1.25.40.10">
    <property type="entry name" value="Tetratricopeptide repeat domain"/>
    <property type="match status" value="2"/>
</dbReference>
<evidence type="ECO:0000256" key="6">
    <source>
        <dbReference type="PROSITE-ProRule" id="PRU01091"/>
    </source>
</evidence>
<feature type="domain" description="OmpR/PhoB-type" evidence="8">
    <location>
        <begin position="1"/>
        <end position="96"/>
    </location>
</feature>
<dbReference type="SUPFAM" id="SSF46894">
    <property type="entry name" value="C-terminal effector domain of the bipartite response regulators"/>
    <property type="match status" value="1"/>
</dbReference>
<dbReference type="InterPro" id="IPR027417">
    <property type="entry name" value="P-loop_NTPase"/>
</dbReference>
<reference evidence="9 10" key="1">
    <citation type="submission" date="2019-06" db="EMBL/GenBank/DDBJ databases">
        <title>Sequencing the genomes of 1000 actinobacteria strains.</title>
        <authorList>
            <person name="Klenk H.-P."/>
        </authorList>
    </citation>
    <scope>NUCLEOTIDE SEQUENCE [LARGE SCALE GENOMIC DNA]</scope>
    <source>
        <strain evidence="9 10">DSM 44826</strain>
    </source>
</reference>
<keyword evidence="4 6" id="KW-0238">DNA-binding</keyword>
<dbReference type="InterPro" id="IPR005158">
    <property type="entry name" value="BTAD"/>
</dbReference>
<dbReference type="InterPro" id="IPR002182">
    <property type="entry name" value="NB-ARC"/>
</dbReference>
<dbReference type="InterPro" id="IPR051677">
    <property type="entry name" value="AfsR-DnrI-RedD_regulator"/>
</dbReference>
<dbReference type="GO" id="GO:0000160">
    <property type="term" value="P:phosphorelay signal transduction system"/>
    <property type="evidence" value="ECO:0007669"/>
    <property type="project" value="UniProtKB-KW"/>
</dbReference>
<evidence type="ECO:0000313" key="10">
    <source>
        <dbReference type="Proteomes" id="UP000317940"/>
    </source>
</evidence>
<dbReference type="EMBL" id="VIWT01000001">
    <property type="protein sequence ID" value="TWF99630.1"/>
    <property type="molecule type" value="Genomic_DNA"/>
</dbReference>
<dbReference type="RefSeq" id="WP_145905853.1">
    <property type="nucleotide sequence ID" value="NZ_BAAAMZ010000006.1"/>
</dbReference>
<dbReference type="Pfam" id="PF00931">
    <property type="entry name" value="NB-ARC"/>
    <property type="match status" value="1"/>
</dbReference>
<evidence type="ECO:0000256" key="3">
    <source>
        <dbReference type="ARBA" id="ARBA00023015"/>
    </source>
</evidence>
<dbReference type="PROSITE" id="PS51755">
    <property type="entry name" value="OMPR_PHOB"/>
    <property type="match status" value="1"/>
</dbReference>
<name>A0A561UJT5_9ACTN</name>
<dbReference type="PRINTS" id="PR00364">
    <property type="entry name" value="DISEASERSIST"/>
</dbReference>
<comment type="similarity">
    <text evidence="1">Belongs to the AfsR/DnrI/RedD regulatory family.</text>
</comment>
<dbReference type="Gene3D" id="1.10.10.10">
    <property type="entry name" value="Winged helix-like DNA-binding domain superfamily/Winged helix DNA-binding domain"/>
    <property type="match status" value="1"/>
</dbReference>
<evidence type="ECO:0000256" key="5">
    <source>
        <dbReference type="ARBA" id="ARBA00023163"/>
    </source>
</evidence>
<evidence type="ECO:0000259" key="8">
    <source>
        <dbReference type="PROSITE" id="PS51755"/>
    </source>
</evidence>
<dbReference type="InterPro" id="IPR016032">
    <property type="entry name" value="Sig_transdc_resp-reg_C-effctor"/>
</dbReference>
<feature type="DNA-binding region" description="OmpR/PhoB-type" evidence="6">
    <location>
        <begin position="1"/>
        <end position="96"/>
    </location>
</feature>
<dbReference type="SMART" id="SM00862">
    <property type="entry name" value="Trans_reg_C"/>
    <property type="match status" value="1"/>
</dbReference>
<feature type="region of interest" description="Disordered" evidence="7">
    <location>
        <begin position="257"/>
        <end position="283"/>
    </location>
</feature>
<dbReference type="SUPFAM" id="SSF48452">
    <property type="entry name" value="TPR-like"/>
    <property type="match status" value="2"/>
</dbReference>
<protein>
    <submittedName>
        <fullName evidence="9">DNA-binding SARP family transcriptional activator</fullName>
    </submittedName>
</protein>
<evidence type="ECO:0000256" key="4">
    <source>
        <dbReference type="ARBA" id="ARBA00023125"/>
    </source>
</evidence>
<dbReference type="GO" id="GO:0006355">
    <property type="term" value="P:regulation of DNA-templated transcription"/>
    <property type="evidence" value="ECO:0007669"/>
    <property type="project" value="InterPro"/>
</dbReference>
<proteinExistence type="inferred from homology"/>
<evidence type="ECO:0000256" key="2">
    <source>
        <dbReference type="ARBA" id="ARBA00023012"/>
    </source>
</evidence>
<dbReference type="Pfam" id="PF00486">
    <property type="entry name" value="Trans_reg_C"/>
    <property type="match status" value="1"/>
</dbReference>
<dbReference type="InterPro" id="IPR011990">
    <property type="entry name" value="TPR-like_helical_dom_sf"/>
</dbReference>
<dbReference type="AlphaFoldDB" id="A0A561UJT5"/>
<dbReference type="GO" id="GO:0003677">
    <property type="term" value="F:DNA binding"/>
    <property type="evidence" value="ECO:0007669"/>
    <property type="project" value="UniProtKB-UniRule"/>
</dbReference>
<dbReference type="PANTHER" id="PTHR35807">
    <property type="entry name" value="TRANSCRIPTIONAL REGULATOR REDD-RELATED"/>
    <property type="match status" value="1"/>
</dbReference>
<comment type="caution">
    <text evidence="9">The sequence shown here is derived from an EMBL/GenBank/DDBJ whole genome shotgun (WGS) entry which is preliminary data.</text>
</comment>
<evidence type="ECO:0000256" key="7">
    <source>
        <dbReference type="SAM" id="MobiDB-lite"/>
    </source>
</evidence>
<dbReference type="FunFam" id="1.25.40.10:FF:000222">
    <property type="entry name" value="SARP family transcriptional regulator"/>
    <property type="match status" value="1"/>
</dbReference>
<dbReference type="Gene3D" id="3.40.50.300">
    <property type="entry name" value="P-loop containing nucleotide triphosphate hydrolases"/>
    <property type="match status" value="1"/>
</dbReference>
<keyword evidence="2" id="KW-0902">Two-component regulatory system</keyword>